<name>A0A0E9VGR9_ANGAN</name>
<dbReference type="EMBL" id="GBXM01031361">
    <property type="protein sequence ID" value="JAH77216.1"/>
    <property type="molecule type" value="Transcribed_RNA"/>
</dbReference>
<reference evidence="2" key="1">
    <citation type="submission" date="2014-11" db="EMBL/GenBank/DDBJ databases">
        <authorList>
            <person name="Amaro Gonzalez C."/>
        </authorList>
    </citation>
    <scope>NUCLEOTIDE SEQUENCE</scope>
</reference>
<feature type="region of interest" description="Disordered" evidence="1">
    <location>
        <begin position="1"/>
        <end position="34"/>
    </location>
</feature>
<proteinExistence type="predicted"/>
<reference evidence="2" key="2">
    <citation type="journal article" date="2015" name="Fish Shellfish Immunol.">
        <title>Early steps in the European eel (Anguilla anguilla)-Vibrio vulnificus interaction in the gills: Role of the RtxA13 toxin.</title>
        <authorList>
            <person name="Callol A."/>
            <person name="Pajuelo D."/>
            <person name="Ebbesson L."/>
            <person name="Teles M."/>
            <person name="MacKenzie S."/>
            <person name="Amaro C."/>
        </authorList>
    </citation>
    <scope>NUCLEOTIDE SEQUENCE</scope>
</reference>
<sequence length="34" mass="3860">MLPLMSNSAAETHSCRSRYTEYRITGTPDQSPCR</sequence>
<accession>A0A0E9VGR9</accession>
<evidence type="ECO:0000313" key="2">
    <source>
        <dbReference type="EMBL" id="JAH77216.1"/>
    </source>
</evidence>
<evidence type="ECO:0000256" key="1">
    <source>
        <dbReference type="SAM" id="MobiDB-lite"/>
    </source>
</evidence>
<protein>
    <submittedName>
        <fullName evidence="2">Uncharacterized protein</fullName>
    </submittedName>
</protein>
<organism evidence="2">
    <name type="scientific">Anguilla anguilla</name>
    <name type="common">European freshwater eel</name>
    <name type="synonym">Muraena anguilla</name>
    <dbReference type="NCBI Taxonomy" id="7936"/>
    <lineage>
        <taxon>Eukaryota</taxon>
        <taxon>Metazoa</taxon>
        <taxon>Chordata</taxon>
        <taxon>Craniata</taxon>
        <taxon>Vertebrata</taxon>
        <taxon>Euteleostomi</taxon>
        <taxon>Actinopterygii</taxon>
        <taxon>Neopterygii</taxon>
        <taxon>Teleostei</taxon>
        <taxon>Anguilliformes</taxon>
        <taxon>Anguillidae</taxon>
        <taxon>Anguilla</taxon>
    </lineage>
</organism>
<feature type="compositionally biased region" description="Polar residues" evidence="1">
    <location>
        <begin position="1"/>
        <end position="11"/>
    </location>
</feature>
<dbReference type="AlphaFoldDB" id="A0A0E9VGR9"/>